<proteinExistence type="predicted"/>
<dbReference type="OrthoDB" id="8282301at2"/>
<sequence>MATHLYAVGERVSLESSMRNSADRADVFVVKTRMPHVGSQLQYRVKTEGEPYDRVVTEGQLTRVGGIAAE</sequence>
<name>A0A4Q2U5W7_9HYPH</name>
<evidence type="ECO:0000313" key="2">
    <source>
        <dbReference type="Proteomes" id="UP000290759"/>
    </source>
</evidence>
<keyword evidence="2" id="KW-1185">Reference proteome</keyword>
<evidence type="ECO:0008006" key="3">
    <source>
        <dbReference type="Google" id="ProtNLM"/>
    </source>
</evidence>
<organism evidence="1 2">
    <name type="scientific">Lichenibacterium minor</name>
    <dbReference type="NCBI Taxonomy" id="2316528"/>
    <lineage>
        <taxon>Bacteria</taxon>
        <taxon>Pseudomonadati</taxon>
        <taxon>Pseudomonadota</taxon>
        <taxon>Alphaproteobacteria</taxon>
        <taxon>Hyphomicrobiales</taxon>
        <taxon>Lichenihabitantaceae</taxon>
        <taxon>Lichenibacterium</taxon>
    </lineage>
</organism>
<protein>
    <recommendedName>
        <fullName evidence="3">Cold-shock protein</fullName>
    </recommendedName>
</protein>
<reference evidence="1 2" key="1">
    <citation type="submission" date="2018-12" db="EMBL/GenBank/DDBJ databases">
        <authorList>
            <person name="Grouzdev D.S."/>
            <person name="Krutkina M.S."/>
        </authorList>
    </citation>
    <scope>NUCLEOTIDE SEQUENCE [LARGE SCALE GENOMIC DNA]</scope>
    <source>
        <strain evidence="1 2">RmlP026</strain>
    </source>
</reference>
<reference evidence="1 2" key="2">
    <citation type="submission" date="2019-02" db="EMBL/GenBank/DDBJ databases">
        <title>'Lichenibacterium ramalinii' gen. nov. sp. nov., 'Lichenibacterium minor' gen. nov. sp. nov.</title>
        <authorList>
            <person name="Pankratov T."/>
        </authorList>
    </citation>
    <scope>NUCLEOTIDE SEQUENCE [LARGE SCALE GENOMIC DNA]</scope>
    <source>
        <strain evidence="1 2">RmlP026</strain>
    </source>
</reference>
<dbReference type="AlphaFoldDB" id="A0A4Q2U5W7"/>
<comment type="caution">
    <text evidence="1">The sequence shown here is derived from an EMBL/GenBank/DDBJ whole genome shotgun (WGS) entry which is preliminary data.</text>
</comment>
<dbReference type="Proteomes" id="UP000290759">
    <property type="component" value="Unassembled WGS sequence"/>
</dbReference>
<gene>
    <name evidence="1" type="ORF">D3273_11185</name>
</gene>
<accession>A0A4Q2U5W7</accession>
<dbReference type="EMBL" id="QYBB01000010">
    <property type="protein sequence ID" value="RYC31979.1"/>
    <property type="molecule type" value="Genomic_DNA"/>
</dbReference>
<evidence type="ECO:0000313" key="1">
    <source>
        <dbReference type="EMBL" id="RYC31979.1"/>
    </source>
</evidence>
<dbReference type="RefSeq" id="WP_129226497.1">
    <property type="nucleotide sequence ID" value="NZ_QYBB01000010.1"/>
</dbReference>